<dbReference type="InterPro" id="IPR036396">
    <property type="entry name" value="Cyt_P450_sf"/>
</dbReference>
<dbReference type="STRING" id="640132.Srot_1660"/>
<dbReference type="EMBL" id="CP001958">
    <property type="protein sequence ID" value="ADG98121.1"/>
    <property type="molecule type" value="Genomic_DNA"/>
</dbReference>
<keyword evidence="10" id="KW-1185">Reference proteome</keyword>
<dbReference type="GO" id="GO:0006707">
    <property type="term" value="P:cholesterol catabolic process"/>
    <property type="evidence" value="ECO:0007669"/>
    <property type="project" value="TreeGrafter"/>
</dbReference>
<protein>
    <submittedName>
        <fullName evidence="9">Cytochrome P450</fullName>
    </submittedName>
</protein>
<dbReference type="HOGENOM" id="CLU_033716_2_0_11"/>
<dbReference type="Gene3D" id="1.10.630.10">
    <property type="entry name" value="Cytochrome P450"/>
    <property type="match status" value="1"/>
</dbReference>
<dbReference type="eggNOG" id="COG2124">
    <property type="taxonomic scope" value="Bacteria"/>
</dbReference>
<dbReference type="OrthoDB" id="142769at2"/>
<dbReference type="RefSeq" id="WP_013138574.1">
    <property type="nucleotide sequence ID" value="NC_014168.1"/>
</dbReference>
<keyword evidence="6 8" id="KW-0408">Iron</keyword>
<evidence type="ECO:0000256" key="7">
    <source>
        <dbReference type="ARBA" id="ARBA00023033"/>
    </source>
</evidence>
<dbReference type="CDD" id="cd20625">
    <property type="entry name" value="CYP164-like"/>
    <property type="match status" value="1"/>
</dbReference>
<keyword evidence="4 8" id="KW-0479">Metal-binding</keyword>
<dbReference type="PROSITE" id="PS00086">
    <property type="entry name" value="CYTOCHROME_P450"/>
    <property type="match status" value="1"/>
</dbReference>
<dbReference type="Pfam" id="PF00067">
    <property type="entry name" value="p450"/>
    <property type="match status" value="1"/>
</dbReference>
<dbReference type="GO" id="GO:0020037">
    <property type="term" value="F:heme binding"/>
    <property type="evidence" value="ECO:0007669"/>
    <property type="project" value="InterPro"/>
</dbReference>
<evidence type="ECO:0000313" key="10">
    <source>
        <dbReference type="Proteomes" id="UP000002247"/>
    </source>
</evidence>
<dbReference type="InterPro" id="IPR002397">
    <property type="entry name" value="Cyt_P450_B"/>
</dbReference>
<keyword evidence="5 8" id="KW-0560">Oxidoreductase</keyword>
<dbReference type="KEGG" id="srt:Srot_1660"/>
<dbReference type="SUPFAM" id="SSF48264">
    <property type="entry name" value="Cytochrome P450"/>
    <property type="match status" value="1"/>
</dbReference>
<comment type="cofactor">
    <cofactor evidence="1">
        <name>heme</name>
        <dbReference type="ChEBI" id="CHEBI:30413"/>
    </cofactor>
</comment>
<sequence length="435" mass="48053">MEAKIWIRWACLHGSTRAAMRVIGWRGEPLARLVLGRGEGEERYRLLGRLRDQGVLVRKPFVWASGDHGVCRAVLRDNRFAAADAEVVTIPPLLSALFRKTDPQVPNPVEPPAMVAMNPPEHTHYRRLVAQSFTPRAIDKLNDRVVELVTELLDNFEDGQSVDLVRSFAAQLPVTVIAEMLGMSAESREGMLDWGDAGAPLVGLGVTWPQYRRGIAGLREADRDFRAHFDRIRRGACRDDTPFTRLAADGQLSYREFAANAALLVGAGFETTVNLIAHGIVLLLQHPDQLALLRDDPSAWPGAVEEILRFESPVQMTARVAREEVDIAGRRLRPGHVVVLLLGGANRDPSVFPDPDRFDVTRRNAREHLAFGSGVHACVGGALARAEGAVALRMLFERFPGLRLIAPPEPTKMNNLHGYKRLRADLGAAAMEPSR</sequence>
<dbReference type="GO" id="GO:0036199">
    <property type="term" value="F:cholest-4-en-3-one 26-monooxygenase activity"/>
    <property type="evidence" value="ECO:0007669"/>
    <property type="project" value="TreeGrafter"/>
</dbReference>
<dbReference type="FunFam" id="1.10.630.10:FF:000018">
    <property type="entry name" value="Cytochrome P450 monooxygenase"/>
    <property type="match status" value="1"/>
</dbReference>
<dbReference type="InterPro" id="IPR017972">
    <property type="entry name" value="Cyt_P450_CS"/>
</dbReference>
<evidence type="ECO:0000256" key="3">
    <source>
        <dbReference type="ARBA" id="ARBA00022617"/>
    </source>
</evidence>
<comment type="similarity">
    <text evidence="2 8">Belongs to the cytochrome P450 family.</text>
</comment>
<evidence type="ECO:0000256" key="6">
    <source>
        <dbReference type="ARBA" id="ARBA00023004"/>
    </source>
</evidence>
<dbReference type="Proteomes" id="UP000002247">
    <property type="component" value="Chromosome"/>
</dbReference>
<dbReference type="PRINTS" id="PR00359">
    <property type="entry name" value="BP450"/>
</dbReference>
<dbReference type="InterPro" id="IPR001128">
    <property type="entry name" value="Cyt_P450"/>
</dbReference>
<dbReference type="PANTHER" id="PTHR46696:SF4">
    <property type="entry name" value="BIOTIN BIOSYNTHESIS CYTOCHROME P450"/>
    <property type="match status" value="1"/>
</dbReference>
<dbReference type="AlphaFoldDB" id="D6Z841"/>
<evidence type="ECO:0000256" key="5">
    <source>
        <dbReference type="ARBA" id="ARBA00023002"/>
    </source>
</evidence>
<dbReference type="PANTHER" id="PTHR46696">
    <property type="entry name" value="P450, PUTATIVE (EUROFUNG)-RELATED"/>
    <property type="match status" value="1"/>
</dbReference>
<organism evidence="9 10">
    <name type="scientific">Segniliparus rotundus (strain ATCC BAA-972 / CDC 1076 / CIP 108378 / DSM 44985 / JCM 13578)</name>
    <dbReference type="NCBI Taxonomy" id="640132"/>
    <lineage>
        <taxon>Bacteria</taxon>
        <taxon>Bacillati</taxon>
        <taxon>Actinomycetota</taxon>
        <taxon>Actinomycetes</taxon>
        <taxon>Mycobacteriales</taxon>
        <taxon>Segniliparaceae</taxon>
        <taxon>Segniliparus</taxon>
    </lineage>
</organism>
<dbReference type="GO" id="GO:0008395">
    <property type="term" value="F:steroid hydroxylase activity"/>
    <property type="evidence" value="ECO:0007669"/>
    <property type="project" value="TreeGrafter"/>
</dbReference>
<keyword evidence="7 8" id="KW-0503">Monooxygenase</keyword>
<accession>D6Z841</accession>
<evidence type="ECO:0000256" key="2">
    <source>
        <dbReference type="ARBA" id="ARBA00010617"/>
    </source>
</evidence>
<dbReference type="GO" id="GO:0005506">
    <property type="term" value="F:iron ion binding"/>
    <property type="evidence" value="ECO:0007669"/>
    <property type="project" value="InterPro"/>
</dbReference>
<name>D6Z841_SEGRD</name>
<keyword evidence="3 8" id="KW-0349">Heme</keyword>
<evidence type="ECO:0000256" key="1">
    <source>
        <dbReference type="ARBA" id="ARBA00001971"/>
    </source>
</evidence>
<reference evidence="9 10" key="1">
    <citation type="journal article" date="2010" name="Stand. Genomic Sci.">
        <title>Complete genome sequence of Segniliparus rotundus type strain (CDC 1076).</title>
        <authorList>
            <person name="Sikorski J."/>
            <person name="Lapidus A."/>
            <person name="Copeland A."/>
            <person name="Misra M."/>
            <person name="Glavina Del Rio T."/>
            <person name="Nolan M."/>
            <person name="Lucas S."/>
            <person name="Chen F."/>
            <person name="Tice H."/>
            <person name="Cheng J.F."/>
            <person name="Jando M."/>
            <person name="Schneider S."/>
            <person name="Bruce D."/>
            <person name="Goodwin L."/>
            <person name="Pitluck S."/>
            <person name="Liolios K."/>
            <person name="Mikhailova N."/>
            <person name="Pati A."/>
            <person name="Ivanova N."/>
            <person name="Mavromatis K."/>
            <person name="Chen A."/>
            <person name="Palaniappan K."/>
            <person name="Chertkov O."/>
            <person name="Land M."/>
            <person name="Hauser L."/>
            <person name="Chang Y.J."/>
            <person name="Jeffries C.D."/>
            <person name="Brettin T."/>
            <person name="Detter J.C."/>
            <person name="Han C."/>
            <person name="Rohde M."/>
            <person name="Goker M."/>
            <person name="Bristow J."/>
            <person name="Eisen J.A."/>
            <person name="Markowitz V."/>
            <person name="Hugenholtz P."/>
            <person name="Kyrpides N.C."/>
            <person name="Klenk H.P."/>
        </authorList>
    </citation>
    <scope>NUCLEOTIDE SEQUENCE [LARGE SCALE GENOMIC DNA]</scope>
    <source>
        <strain evidence="10">ATCC BAA-972 / CDC 1076 / CIP 108378 / DSM 44985 / JCM 13578</strain>
    </source>
</reference>
<evidence type="ECO:0000256" key="4">
    <source>
        <dbReference type="ARBA" id="ARBA00022723"/>
    </source>
</evidence>
<gene>
    <name evidence="9" type="ordered locus">Srot_1660</name>
</gene>
<evidence type="ECO:0000313" key="9">
    <source>
        <dbReference type="EMBL" id="ADG98121.1"/>
    </source>
</evidence>
<proteinExistence type="inferred from homology"/>
<evidence type="ECO:0000256" key="8">
    <source>
        <dbReference type="RuleBase" id="RU000461"/>
    </source>
</evidence>
<dbReference type="PRINTS" id="PR00385">
    <property type="entry name" value="P450"/>
</dbReference>